<dbReference type="PANTHER" id="PTHR32097">
    <property type="entry name" value="CAMP-BINDING PROTEIN 1-RELATED"/>
    <property type="match status" value="1"/>
</dbReference>
<organism evidence="1 2">
    <name type="scientific">Paenibacillus profundus</name>
    <dbReference type="NCBI Taxonomy" id="1173085"/>
    <lineage>
        <taxon>Bacteria</taxon>
        <taxon>Bacillati</taxon>
        <taxon>Bacillota</taxon>
        <taxon>Bacilli</taxon>
        <taxon>Bacillales</taxon>
        <taxon>Paenibacillaceae</taxon>
        <taxon>Paenibacillus</taxon>
    </lineage>
</organism>
<dbReference type="CDD" id="cd06974">
    <property type="entry name" value="TerD_like"/>
    <property type="match status" value="1"/>
</dbReference>
<protein>
    <submittedName>
        <fullName evidence="1">TerD family protein</fullName>
    </submittedName>
</protein>
<dbReference type="InterPro" id="IPR051324">
    <property type="entry name" value="Stress/Tellurium_Resist"/>
</dbReference>
<dbReference type="PANTHER" id="PTHR32097:SF18">
    <property type="entry name" value="RING-TYPE DOMAIN-CONTAINING PROTEIN"/>
    <property type="match status" value="1"/>
</dbReference>
<evidence type="ECO:0000313" key="2">
    <source>
        <dbReference type="Proteomes" id="UP001199916"/>
    </source>
</evidence>
<dbReference type="Proteomes" id="UP001199916">
    <property type="component" value="Unassembled WGS sequence"/>
</dbReference>
<dbReference type="InterPro" id="IPR003325">
    <property type="entry name" value="TerD"/>
</dbReference>
<evidence type="ECO:0000313" key="1">
    <source>
        <dbReference type="EMBL" id="MCE5172950.1"/>
    </source>
</evidence>
<comment type="caution">
    <text evidence="1">The sequence shown here is derived from an EMBL/GenBank/DDBJ whole genome shotgun (WGS) entry which is preliminary data.</text>
</comment>
<dbReference type="RefSeq" id="WP_233698984.1">
    <property type="nucleotide sequence ID" value="NZ_JAJNBZ010000038.1"/>
</dbReference>
<dbReference type="Gene3D" id="2.60.60.30">
    <property type="entry name" value="sav2460 like domains"/>
    <property type="match status" value="1"/>
</dbReference>
<reference evidence="1 2" key="1">
    <citation type="submission" date="2021-11" db="EMBL/GenBank/DDBJ databases">
        <title>Draft genome sequence of Paenibacillus profundus YoMME, a new Gram-positive bacteria with exoelectrogenic properties.</title>
        <authorList>
            <person name="Hubenova Y."/>
            <person name="Hubenova E."/>
            <person name="Manasiev Y."/>
            <person name="Peykov S."/>
            <person name="Mitov M."/>
        </authorList>
    </citation>
    <scope>NUCLEOTIDE SEQUENCE [LARGE SCALE GENOMIC DNA]</scope>
    <source>
        <strain evidence="1 2">YoMME</strain>
    </source>
</reference>
<accession>A0ABS8YRH9</accession>
<gene>
    <name evidence="1" type="ORF">LQV63_27180</name>
</gene>
<name>A0ABS8YRH9_9BACL</name>
<keyword evidence="2" id="KW-1185">Reference proteome</keyword>
<proteinExistence type="predicted"/>
<sequence length="707" mass="80073">MQFNEKGYAIMQNDIYLRRSRKVIVVPEESKLPDAHLATAMKNIAALGFTCSPALLAALRTLSEVSFIRWYKALIHSLKKLVGAHVPYRPMYPNFPQQVMETSDAELYLNAWFHYVTNEVPEMEPIDREILQSKVNLDMIELGSEEGFFQLMRQLMEANTSISDTDKKDLAWVIEHDHDIDALLPDAIRHKEQAGFIVATLLRSGKADVTRIQRYVKTATDVLRLAVAWSDGDVSLAANTPFRKFTRAERRLLLGLLEQCPNPIEDMLRYRDRWVRLGEILHPSEYKSRYPLSQEAFDVLRNNRPYATFGHRVEEALRYFDTDQAVEQLLERPGEFARRLDHLLRLEGAEASWIASFFESVADRVATAVLLQVMTHFKYRQSSNELRLFFPKGNVAKAFSLPDTRPPIASDACAAVVEICEQTLLARFAKLPGLGNVYLDAQLQNYMVPFSQRSASKALRTLVRGSKLAMPEGDTIRFFLWWKEGVADGKPTGRTDIDLSAGLYDDVWNYKEHISYTNLRSARYKAAHSGDIVAAPHGACEFIDIDIPSVIKYGGRYIVASLHSFTGQVYSDLPECFAGWMMRQHPNSGEVFDPATVVDRIDLTANTQIAIPAILDLAERTVIWCDLALTRNPNFYNNVEGHQTGVVAMGKAMTTTAKPSLYDLFRLHALARGQLVEREEEAQTVFALQRGITPFDMEEIMASFLAS</sequence>
<dbReference type="EMBL" id="JAJNBZ010000038">
    <property type="protein sequence ID" value="MCE5172950.1"/>
    <property type="molecule type" value="Genomic_DNA"/>
</dbReference>